<dbReference type="Proteomes" id="UP000184395">
    <property type="component" value="Unassembled WGS sequence"/>
</dbReference>
<proteinExistence type="predicted"/>
<dbReference type="EMBL" id="FRAB01000003">
    <property type="protein sequence ID" value="SHJ55899.1"/>
    <property type="molecule type" value="Genomic_DNA"/>
</dbReference>
<accession>A0A1M6KAE0</accession>
<name>A0A1M6KAE0_9BURK</name>
<protein>
    <submittedName>
        <fullName evidence="2">Uncharacterized protein</fullName>
    </submittedName>
</protein>
<reference evidence="2 3" key="1">
    <citation type="submission" date="2016-11" db="EMBL/GenBank/DDBJ databases">
        <authorList>
            <person name="Jaros S."/>
            <person name="Januszkiewicz K."/>
            <person name="Wedrychowicz H."/>
        </authorList>
    </citation>
    <scope>NUCLEOTIDE SEQUENCE [LARGE SCALE GENOMIC DNA]</scope>
    <source>
        <strain evidence="2 3">LMG 20594</strain>
    </source>
</reference>
<organism evidence="2 3">
    <name type="scientific">Paraburkholderia terricola</name>
    <dbReference type="NCBI Taxonomy" id="169427"/>
    <lineage>
        <taxon>Bacteria</taxon>
        <taxon>Pseudomonadati</taxon>
        <taxon>Pseudomonadota</taxon>
        <taxon>Betaproteobacteria</taxon>
        <taxon>Burkholderiales</taxon>
        <taxon>Burkholderiaceae</taxon>
        <taxon>Paraburkholderia</taxon>
    </lineage>
</organism>
<sequence>MKKLLASVVLSAEEPEQLKAPFQRGRNARAHGGGCRFIRARAEGWNVGGVAAVIRPGRLRKRRRLRVGRAAQLRSSHASRPTRKATPAITGTVSMRMMPKFGIGSP</sequence>
<evidence type="ECO:0000313" key="2">
    <source>
        <dbReference type="EMBL" id="SHJ55899.1"/>
    </source>
</evidence>
<gene>
    <name evidence="2" type="ORF">SAMN05192548_1003141</name>
</gene>
<dbReference type="AlphaFoldDB" id="A0A1M6KAE0"/>
<evidence type="ECO:0000313" key="3">
    <source>
        <dbReference type="Proteomes" id="UP000184395"/>
    </source>
</evidence>
<feature type="region of interest" description="Disordered" evidence="1">
    <location>
        <begin position="65"/>
        <end position="106"/>
    </location>
</feature>
<evidence type="ECO:0000256" key="1">
    <source>
        <dbReference type="SAM" id="MobiDB-lite"/>
    </source>
</evidence>